<dbReference type="EMBL" id="SGUG01000004">
    <property type="protein sequence ID" value="MDG0861653.1"/>
    <property type="molecule type" value="Genomic_DNA"/>
</dbReference>
<dbReference type="InterPro" id="IPR050845">
    <property type="entry name" value="Cu-binding_ET"/>
</dbReference>
<dbReference type="PANTHER" id="PTHR38439:SF3">
    <property type="entry name" value="COPPER-RESISTANT CUPROPROTEIN COPI"/>
    <property type="match status" value="1"/>
</dbReference>
<dbReference type="InterPro" id="IPR008972">
    <property type="entry name" value="Cupredoxin"/>
</dbReference>
<evidence type="ECO:0000256" key="4">
    <source>
        <dbReference type="ARBA" id="ARBA00023008"/>
    </source>
</evidence>
<dbReference type="Pfam" id="PF00127">
    <property type="entry name" value="Copper-bind"/>
    <property type="match status" value="1"/>
</dbReference>
<evidence type="ECO:0000256" key="3">
    <source>
        <dbReference type="ARBA" id="ARBA00022764"/>
    </source>
</evidence>
<dbReference type="AlphaFoldDB" id="A0A9X4LKA0"/>
<name>A0A9X4LKA0_9BURK</name>
<accession>A0A9X4LKA0</accession>
<evidence type="ECO:0000256" key="5">
    <source>
        <dbReference type="SAM" id="SignalP"/>
    </source>
</evidence>
<dbReference type="GO" id="GO:0009055">
    <property type="term" value="F:electron transfer activity"/>
    <property type="evidence" value="ECO:0007669"/>
    <property type="project" value="InterPro"/>
</dbReference>
<evidence type="ECO:0000313" key="7">
    <source>
        <dbReference type="EMBL" id="MDG0861653.1"/>
    </source>
</evidence>
<comment type="caution">
    <text evidence="7">The sequence shown here is derived from an EMBL/GenBank/DDBJ whole genome shotgun (WGS) entry which is preliminary data.</text>
</comment>
<comment type="subcellular location">
    <subcellularLocation>
        <location evidence="1">Periplasm</location>
    </subcellularLocation>
</comment>
<feature type="signal peptide" evidence="5">
    <location>
        <begin position="1"/>
        <end position="22"/>
    </location>
</feature>
<sequence length="192" mass="20090">MKKSFIAIAAALVALAPLASQAHDGVDHAASAPAAKAADGHAHSHGDSDAIGVAGKAAKVTRTVNVDMTDNMRFTPSSLDVKQGETVRFVVKNSGGVKHEFVLGTQAELKEHYELMKKFPEMEHSDPNQVTVAPGKTGEVIWQFTKAGKVDFACLQPGHYDAGMKGAVTVAAAKGSTKPTAAKSDGHADHKH</sequence>
<gene>
    <name evidence="7" type="ORF">EXJ73_04090</name>
</gene>
<keyword evidence="4" id="KW-0186">Copper</keyword>
<keyword evidence="8" id="KW-1185">Reference proteome</keyword>
<proteinExistence type="predicted"/>
<dbReference type="RefSeq" id="WP_268149167.1">
    <property type="nucleotide sequence ID" value="NZ_JAPPUW010000006.1"/>
</dbReference>
<organism evidence="7 8">
    <name type="scientific">Pelomonas aquatica</name>
    <dbReference type="NCBI Taxonomy" id="431058"/>
    <lineage>
        <taxon>Bacteria</taxon>
        <taxon>Pseudomonadati</taxon>
        <taxon>Pseudomonadota</taxon>
        <taxon>Betaproteobacteria</taxon>
        <taxon>Burkholderiales</taxon>
        <taxon>Sphaerotilaceae</taxon>
        <taxon>Roseateles</taxon>
    </lineage>
</organism>
<evidence type="ECO:0000256" key="1">
    <source>
        <dbReference type="ARBA" id="ARBA00004418"/>
    </source>
</evidence>
<dbReference type="GO" id="GO:0042597">
    <property type="term" value="C:periplasmic space"/>
    <property type="evidence" value="ECO:0007669"/>
    <property type="project" value="UniProtKB-SubCell"/>
</dbReference>
<keyword evidence="5" id="KW-0732">Signal</keyword>
<keyword evidence="2" id="KW-0479">Metal-binding</keyword>
<dbReference type="GO" id="GO:0005507">
    <property type="term" value="F:copper ion binding"/>
    <property type="evidence" value="ECO:0007669"/>
    <property type="project" value="InterPro"/>
</dbReference>
<dbReference type="Proteomes" id="UP001152766">
    <property type="component" value="Unassembled WGS sequence"/>
</dbReference>
<dbReference type="SUPFAM" id="SSF49503">
    <property type="entry name" value="Cupredoxins"/>
    <property type="match status" value="1"/>
</dbReference>
<keyword evidence="3" id="KW-0574">Periplasm</keyword>
<protein>
    <recommendedName>
        <fullName evidence="6">Blue (type 1) copper domain-containing protein</fullName>
    </recommendedName>
</protein>
<dbReference type="PANTHER" id="PTHR38439">
    <property type="entry name" value="AURACYANIN-B"/>
    <property type="match status" value="1"/>
</dbReference>
<dbReference type="CDD" id="cd04211">
    <property type="entry name" value="Cupredoxin_like_2"/>
    <property type="match status" value="1"/>
</dbReference>
<reference evidence="7" key="1">
    <citation type="submission" date="2019-02" db="EMBL/GenBank/DDBJ databases">
        <title>Draft genome of the type strain Pelomonas aquatica CCUG 52575T.</title>
        <authorList>
            <person name="Gomila M."/>
            <person name="Lalucat J."/>
        </authorList>
    </citation>
    <scope>NUCLEOTIDE SEQUENCE</scope>
    <source>
        <strain evidence="7">CCUG 52575</strain>
    </source>
</reference>
<dbReference type="Gene3D" id="2.60.40.420">
    <property type="entry name" value="Cupredoxins - blue copper proteins"/>
    <property type="match status" value="1"/>
</dbReference>
<evidence type="ECO:0000256" key="2">
    <source>
        <dbReference type="ARBA" id="ARBA00022723"/>
    </source>
</evidence>
<dbReference type="InterPro" id="IPR000923">
    <property type="entry name" value="BlueCu_1"/>
</dbReference>
<feature type="chain" id="PRO_5040913211" description="Blue (type 1) copper domain-containing protein" evidence="5">
    <location>
        <begin position="23"/>
        <end position="192"/>
    </location>
</feature>
<feature type="domain" description="Blue (type 1) copper" evidence="6">
    <location>
        <begin position="64"/>
        <end position="170"/>
    </location>
</feature>
<evidence type="ECO:0000313" key="8">
    <source>
        <dbReference type="Proteomes" id="UP001152766"/>
    </source>
</evidence>
<evidence type="ECO:0000259" key="6">
    <source>
        <dbReference type="Pfam" id="PF00127"/>
    </source>
</evidence>